<feature type="compositionally biased region" description="Basic and acidic residues" evidence="1">
    <location>
        <begin position="197"/>
        <end position="212"/>
    </location>
</feature>
<organism evidence="3">
    <name type="scientific">Amphimedon queenslandica</name>
    <name type="common">Sponge</name>
    <dbReference type="NCBI Taxonomy" id="400682"/>
    <lineage>
        <taxon>Eukaryota</taxon>
        <taxon>Metazoa</taxon>
        <taxon>Porifera</taxon>
        <taxon>Demospongiae</taxon>
        <taxon>Heteroscleromorpha</taxon>
        <taxon>Haplosclerida</taxon>
        <taxon>Niphatidae</taxon>
        <taxon>Amphimedon</taxon>
    </lineage>
</organism>
<accession>A0A1X7U3N9</accession>
<name>A0A1X7U3N9_AMPQE</name>
<dbReference type="AlphaFoldDB" id="A0A1X7U3N9"/>
<feature type="compositionally biased region" description="Acidic residues" evidence="1">
    <location>
        <begin position="187"/>
        <end position="196"/>
    </location>
</feature>
<protein>
    <submittedName>
        <fullName evidence="3">Uncharacterized protein</fullName>
    </submittedName>
</protein>
<dbReference type="InParanoid" id="A0A1X7U3N9"/>
<evidence type="ECO:0000256" key="1">
    <source>
        <dbReference type="SAM" id="MobiDB-lite"/>
    </source>
</evidence>
<reference evidence="3" key="1">
    <citation type="submission" date="2017-05" db="UniProtKB">
        <authorList>
            <consortium name="EnsemblMetazoa"/>
        </authorList>
    </citation>
    <scope>IDENTIFICATION</scope>
</reference>
<evidence type="ECO:0000313" key="3">
    <source>
        <dbReference type="EnsemblMetazoa" id="Aqu2.1.22502_001"/>
    </source>
</evidence>
<proteinExistence type="predicted"/>
<feature type="chain" id="PRO_5010872467" evidence="2">
    <location>
        <begin position="22"/>
        <end position="212"/>
    </location>
</feature>
<evidence type="ECO:0000256" key="2">
    <source>
        <dbReference type="SAM" id="SignalP"/>
    </source>
</evidence>
<feature type="signal peptide" evidence="2">
    <location>
        <begin position="1"/>
        <end position="21"/>
    </location>
</feature>
<feature type="region of interest" description="Disordered" evidence="1">
    <location>
        <begin position="130"/>
        <end position="212"/>
    </location>
</feature>
<feature type="compositionally biased region" description="Basic and acidic residues" evidence="1">
    <location>
        <begin position="151"/>
        <end position="162"/>
    </location>
</feature>
<feature type="compositionally biased region" description="Basic and acidic residues" evidence="1">
    <location>
        <begin position="172"/>
        <end position="186"/>
    </location>
</feature>
<dbReference type="EnsemblMetazoa" id="Aqu2.1.22502_001">
    <property type="protein sequence ID" value="Aqu2.1.22502_001"/>
    <property type="gene ID" value="Aqu2.1.22502"/>
</dbReference>
<keyword evidence="2" id="KW-0732">Signal</keyword>
<sequence>MKLPLIALCLLSFILINAVEANYRKDYCGNQEFVPGTKYPHLHCGKRFFTLSYKGGKKHVNFIGKKGAMCSNINKVLGSPEQYDNFNRIPAITAAIIKFDDDECQKLFEERNKNEELLKEEDLTFEELGRGPLAEELGPGPIAEESVYDINKNRMDKKHKTEDDEEEEENNNEMKPHWKQEKGYHQDDDDEDEEQEWREVEYRDDKEQPDWN</sequence>